<dbReference type="Gene3D" id="1.10.287.70">
    <property type="match status" value="1"/>
</dbReference>
<evidence type="ECO:0000259" key="12">
    <source>
        <dbReference type="SMART" id="SM00062"/>
    </source>
</evidence>
<protein>
    <submittedName>
        <fullName evidence="14">Amino acid ABC transporter substrate-binding protein</fullName>
    </submittedName>
</protein>
<keyword evidence="4 10" id="KW-1133">Transmembrane helix</keyword>
<keyword evidence="3 10" id="KW-0812">Transmembrane</keyword>
<comment type="subcellular location">
    <subcellularLocation>
        <location evidence="1">Membrane</location>
        <topology evidence="1">Multi-pass membrane protein</topology>
    </subcellularLocation>
</comment>
<feature type="domain" description="Solute-binding protein family 3/N-terminal" evidence="12">
    <location>
        <begin position="50"/>
        <end position="377"/>
    </location>
</feature>
<evidence type="ECO:0000256" key="3">
    <source>
        <dbReference type="ARBA" id="ARBA00022692"/>
    </source>
</evidence>
<evidence type="ECO:0000313" key="15">
    <source>
        <dbReference type="Proteomes" id="UP000619743"/>
    </source>
</evidence>
<comment type="caution">
    <text evidence="14">The sequence shown here is derived from an EMBL/GenBank/DDBJ whole genome shotgun (WGS) entry which is preliminary data.</text>
</comment>
<dbReference type="InterPro" id="IPR001638">
    <property type="entry name" value="Solute-binding_3/MltF_N"/>
</dbReference>
<evidence type="ECO:0000256" key="5">
    <source>
        <dbReference type="ARBA" id="ARBA00023065"/>
    </source>
</evidence>
<evidence type="ECO:0000256" key="8">
    <source>
        <dbReference type="ARBA" id="ARBA00023180"/>
    </source>
</evidence>
<dbReference type="PANTHER" id="PTHR18966">
    <property type="entry name" value="IONOTROPIC GLUTAMATE RECEPTOR"/>
    <property type="match status" value="1"/>
</dbReference>
<evidence type="ECO:0000256" key="10">
    <source>
        <dbReference type="SAM" id="Phobius"/>
    </source>
</evidence>
<evidence type="ECO:0000256" key="7">
    <source>
        <dbReference type="ARBA" id="ARBA00023170"/>
    </source>
</evidence>
<keyword evidence="5" id="KW-0406">Ion transport</keyword>
<dbReference type="SMART" id="SM00062">
    <property type="entry name" value="PBPb"/>
    <property type="match status" value="1"/>
</dbReference>
<gene>
    <name evidence="14" type="ORF">GCM10011369_03150</name>
</gene>
<dbReference type="EMBL" id="BMDX01000001">
    <property type="protein sequence ID" value="GGA65109.1"/>
    <property type="molecule type" value="Genomic_DNA"/>
</dbReference>
<dbReference type="PRINTS" id="PR00169">
    <property type="entry name" value="KCHANNEL"/>
</dbReference>
<dbReference type="InterPro" id="IPR001320">
    <property type="entry name" value="Iontro_rcpt_C"/>
</dbReference>
<dbReference type="AlphaFoldDB" id="A0A8J2U264"/>
<keyword evidence="15" id="KW-1185">Reference proteome</keyword>
<feature type="domain" description="Ionotropic glutamate receptor C-terminal" evidence="13">
    <location>
        <begin position="50"/>
        <end position="368"/>
    </location>
</feature>
<keyword evidence="9" id="KW-0407">Ion channel</keyword>
<evidence type="ECO:0000256" key="6">
    <source>
        <dbReference type="ARBA" id="ARBA00023136"/>
    </source>
</evidence>
<evidence type="ECO:0000313" key="14">
    <source>
        <dbReference type="EMBL" id="GGA65109.1"/>
    </source>
</evidence>
<evidence type="ECO:0000256" key="1">
    <source>
        <dbReference type="ARBA" id="ARBA00004141"/>
    </source>
</evidence>
<dbReference type="GO" id="GO:0016020">
    <property type="term" value="C:membrane"/>
    <property type="evidence" value="ECO:0007669"/>
    <property type="project" value="UniProtKB-SubCell"/>
</dbReference>
<evidence type="ECO:0000256" key="2">
    <source>
        <dbReference type="ARBA" id="ARBA00022448"/>
    </source>
</evidence>
<dbReference type="SUPFAM" id="SSF53850">
    <property type="entry name" value="Periplasmic binding protein-like II"/>
    <property type="match status" value="1"/>
</dbReference>
<proteinExistence type="predicted"/>
<feature type="signal peptide" evidence="11">
    <location>
        <begin position="1"/>
        <end position="38"/>
    </location>
</feature>
<feature type="transmembrane region" description="Helical" evidence="10">
    <location>
        <begin position="159"/>
        <end position="180"/>
    </location>
</feature>
<dbReference type="InterPro" id="IPR015683">
    <property type="entry name" value="Ionotropic_Glu_rcpt"/>
</dbReference>
<feature type="transmembrane region" description="Helical" evidence="10">
    <location>
        <begin position="192"/>
        <end position="212"/>
    </location>
</feature>
<keyword evidence="6 10" id="KW-0472">Membrane</keyword>
<evidence type="ECO:0000256" key="11">
    <source>
        <dbReference type="SAM" id="SignalP"/>
    </source>
</evidence>
<dbReference type="SUPFAM" id="SSF81324">
    <property type="entry name" value="Voltage-gated potassium channels"/>
    <property type="match status" value="1"/>
</dbReference>
<dbReference type="Proteomes" id="UP000619743">
    <property type="component" value="Unassembled WGS sequence"/>
</dbReference>
<organism evidence="14 15">
    <name type="scientific">Neiella marina</name>
    <dbReference type="NCBI Taxonomy" id="508461"/>
    <lineage>
        <taxon>Bacteria</taxon>
        <taxon>Pseudomonadati</taxon>
        <taxon>Pseudomonadota</taxon>
        <taxon>Gammaproteobacteria</taxon>
        <taxon>Alteromonadales</taxon>
        <taxon>Echinimonadaceae</taxon>
        <taxon>Neiella</taxon>
    </lineage>
</organism>
<evidence type="ECO:0000256" key="4">
    <source>
        <dbReference type="ARBA" id="ARBA00022989"/>
    </source>
</evidence>
<accession>A0A8J2U264</accession>
<feature type="chain" id="PRO_5035240422" evidence="11">
    <location>
        <begin position="39"/>
        <end position="377"/>
    </location>
</feature>
<dbReference type="GO" id="GO:0015276">
    <property type="term" value="F:ligand-gated monoatomic ion channel activity"/>
    <property type="evidence" value="ECO:0007669"/>
    <property type="project" value="InterPro"/>
</dbReference>
<reference evidence="15" key="1">
    <citation type="journal article" date="2019" name="Int. J. Syst. Evol. Microbiol.">
        <title>The Global Catalogue of Microorganisms (GCM) 10K type strain sequencing project: providing services to taxonomists for standard genome sequencing and annotation.</title>
        <authorList>
            <consortium name="The Broad Institute Genomics Platform"/>
            <consortium name="The Broad Institute Genome Sequencing Center for Infectious Disease"/>
            <person name="Wu L."/>
            <person name="Ma J."/>
        </authorList>
    </citation>
    <scope>NUCLEOTIDE SEQUENCE [LARGE SCALE GENOMIC DNA]</scope>
    <source>
        <strain evidence="15">CGMCC 1.10130</strain>
    </source>
</reference>
<keyword evidence="2" id="KW-0813">Transport</keyword>
<feature type="transmembrane region" description="Helical" evidence="10">
    <location>
        <begin position="224"/>
        <end position="250"/>
    </location>
</feature>
<name>A0A8J2U264_9GAMM</name>
<evidence type="ECO:0000256" key="9">
    <source>
        <dbReference type="ARBA" id="ARBA00023303"/>
    </source>
</evidence>
<keyword evidence="11" id="KW-0732">Signal</keyword>
<dbReference type="Gene3D" id="1.20.5.110">
    <property type="match status" value="1"/>
</dbReference>
<dbReference type="Pfam" id="PF00060">
    <property type="entry name" value="Lig_chan"/>
    <property type="match status" value="1"/>
</dbReference>
<dbReference type="Gene3D" id="3.40.190.10">
    <property type="entry name" value="Periplasmic binding protein-like II"/>
    <property type="match status" value="2"/>
</dbReference>
<sequence length="377" mass="41047">MIEVTPKQTFSVLHNSLATVVIAALLLMLMAAINTAVAEEAEAQPASDKVYRIATRHAPPFSIQTEQGWQGITIELVKRVADAKQHRIEFVDMSIDEMLDATETNSVDAAAAALTITADRERRLDFTHPYLTSGLGIAVAQSEQVSIMAAVKRFVSGDFLQAVGALLLVLSVIGILVWLAERRHNSQFSDNPMRGIGAGLWWSAVTMTTVGYGDKAPQTTSGRIIALIWMFASIIIISGFTAAIATSLTVTQLGQSITSLDDLYNKRVITVAESTSDQLLKEKLIRHQTVATIEDALAALADGKAAAVVYDLPILQYMVTNEFNEELRVLPNILVRQDYGIALPPGAPERETINQEILTVITASEWNNVLEGYLGRN</sequence>
<dbReference type="Pfam" id="PF00497">
    <property type="entry name" value="SBP_bac_3"/>
    <property type="match status" value="1"/>
</dbReference>
<dbReference type="SMART" id="SM00079">
    <property type="entry name" value="PBPe"/>
    <property type="match status" value="1"/>
</dbReference>
<keyword evidence="8" id="KW-0325">Glycoprotein</keyword>
<evidence type="ECO:0000259" key="13">
    <source>
        <dbReference type="SMART" id="SM00079"/>
    </source>
</evidence>
<keyword evidence="7" id="KW-0675">Receptor</keyword>